<dbReference type="GO" id="GO:0036218">
    <property type="term" value="F:dTTP diphosphatase activity"/>
    <property type="evidence" value="ECO:0007669"/>
    <property type="project" value="RHEA"/>
</dbReference>
<comment type="catalytic activity">
    <reaction evidence="4">
        <text>dTTP + H2O = dTMP + diphosphate + H(+)</text>
        <dbReference type="Rhea" id="RHEA:28534"/>
        <dbReference type="ChEBI" id="CHEBI:15377"/>
        <dbReference type="ChEBI" id="CHEBI:15378"/>
        <dbReference type="ChEBI" id="CHEBI:33019"/>
        <dbReference type="ChEBI" id="CHEBI:37568"/>
        <dbReference type="ChEBI" id="CHEBI:63528"/>
        <dbReference type="EC" id="3.6.1.9"/>
    </reaction>
</comment>
<dbReference type="STRING" id="867345.SAMN05421693_12117"/>
<accession>A0A1H9EC53</accession>
<protein>
    <recommendedName>
        <fullName evidence="4">dTTP/UTP pyrophosphatase</fullName>
        <shortName evidence="4">dTTPase/UTPase</shortName>
        <ecNumber evidence="4">3.6.1.9</ecNumber>
    </recommendedName>
    <alternativeName>
        <fullName evidence="4">Nucleoside triphosphate pyrophosphatase</fullName>
    </alternativeName>
    <alternativeName>
        <fullName evidence="4">Nucleotide pyrophosphatase</fullName>
        <shortName evidence="4">Nucleotide PPase</shortName>
    </alternativeName>
</protein>
<dbReference type="PIRSF" id="PIRSF006305">
    <property type="entry name" value="Maf"/>
    <property type="match status" value="1"/>
</dbReference>
<keyword evidence="4" id="KW-0963">Cytoplasm</keyword>
<feature type="active site" description="Proton acceptor" evidence="4">
    <location>
        <position position="68"/>
    </location>
</feature>
<dbReference type="Gene3D" id="3.90.950.10">
    <property type="match status" value="1"/>
</dbReference>
<comment type="caution">
    <text evidence="4">Lacks conserved residue(s) required for the propagation of feature annotation.</text>
</comment>
<organism evidence="5 6">
    <name type="scientific">Ectothiorhodospira magna</name>
    <dbReference type="NCBI Taxonomy" id="867345"/>
    <lineage>
        <taxon>Bacteria</taxon>
        <taxon>Pseudomonadati</taxon>
        <taxon>Pseudomonadota</taxon>
        <taxon>Gammaproteobacteria</taxon>
        <taxon>Chromatiales</taxon>
        <taxon>Ectothiorhodospiraceae</taxon>
        <taxon>Ectothiorhodospira</taxon>
    </lineage>
</organism>
<dbReference type="InterPro" id="IPR003697">
    <property type="entry name" value="Maf-like"/>
</dbReference>
<feature type="site" description="Important for substrate specificity" evidence="4">
    <location>
        <position position="151"/>
    </location>
</feature>
<comment type="cofactor">
    <cofactor evidence="1 4">
        <name>a divalent metal cation</name>
        <dbReference type="ChEBI" id="CHEBI:60240"/>
    </cofactor>
</comment>
<reference evidence="5 6" key="1">
    <citation type="submission" date="2016-10" db="EMBL/GenBank/DDBJ databases">
        <authorList>
            <person name="de Groot N.N."/>
        </authorList>
    </citation>
    <scope>NUCLEOTIDE SEQUENCE [LARGE SCALE GENOMIC DNA]</scope>
    <source>
        <strain evidence="5 6">B7-7</strain>
    </source>
</reference>
<comment type="subcellular location">
    <subcellularLocation>
        <location evidence="4">Cytoplasm</location>
    </subcellularLocation>
</comment>
<dbReference type="EC" id="3.6.1.9" evidence="4"/>
<dbReference type="SUPFAM" id="SSF52972">
    <property type="entry name" value="ITPase-like"/>
    <property type="match status" value="1"/>
</dbReference>
<dbReference type="PANTHER" id="PTHR43213">
    <property type="entry name" value="BIFUNCTIONAL DTTP/UTP PYROPHOSPHATASE/METHYLTRANSFERASE PROTEIN-RELATED"/>
    <property type="match status" value="1"/>
</dbReference>
<evidence type="ECO:0000313" key="5">
    <source>
        <dbReference type="EMBL" id="SEQ23209.1"/>
    </source>
</evidence>
<dbReference type="CDD" id="cd00555">
    <property type="entry name" value="Maf"/>
    <property type="match status" value="1"/>
</dbReference>
<dbReference type="GO" id="GO:0009117">
    <property type="term" value="P:nucleotide metabolic process"/>
    <property type="evidence" value="ECO:0007669"/>
    <property type="project" value="UniProtKB-KW"/>
</dbReference>
<dbReference type="OrthoDB" id="9807767at2"/>
<evidence type="ECO:0000256" key="3">
    <source>
        <dbReference type="ARBA" id="ARBA00023080"/>
    </source>
</evidence>
<keyword evidence="6" id="KW-1185">Reference proteome</keyword>
<feature type="site" description="Important for substrate specificity" evidence="4">
    <location>
        <position position="10"/>
    </location>
</feature>
<feature type="site" description="Important for substrate specificity" evidence="4">
    <location>
        <position position="69"/>
    </location>
</feature>
<evidence type="ECO:0000256" key="1">
    <source>
        <dbReference type="ARBA" id="ARBA00001968"/>
    </source>
</evidence>
<comment type="function">
    <text evidence="4">Nucleoside triphosphate pyrophosphatase that hydrolyzes dTTP and UTP. May have a dual role in cell division arrest and in preventing the incorporation of modified nucleotides into cellular nucleic acids.</text>
</comment>
<comment type="catalytic activity">
    <reaction evidence="4">
        <text>UTP + H2O = UMP + diphosphate + H(+)</text>
        <dbReference type="Rhea" id="RHEA:29395"/>
        <dbReference type="ChEBI" id="CHEBI:15377"/>
        <dbReference type="ChEBI" id="CHEBI:15378"/>
        <dbReference type="ChEBI" id="CHEBI:33019"/>
        <dbReference type="ChEBI" id="CHEBI:46398"/>
        <dbReference type="ChEBI" id="CHEBI:57865"/>
        <dbReference type="EC" id="3.6.1.9"/>
    </reaction>
</comment>
<dbReference type="Proteomes" id="UP000199496">
    <property type="component" value="Unassembled WGS sequence"/>
</dbReference>
<dbReference type="HAMAP" id="MF_00528">
    <property type="entry name" value="Maf"/>
    <property type="match status" value="1"/>
</dbReference>
<dbReference type="AlphaFoldDB" id="A0A1H9EC53"/>
<evidence type="ECO:0000256" key="2">
    <source>
        <dbReference type="ARBA" id="ARBA00022801"/>
    </source>
</evidence>
<dbReference type="InterPro" id="IPR029001">
    <property type="entry name" value="ITPase-like_fam"/>
</dbReference>
<keyword evidence="2 4" id="KW-0378">Hydrolase</keyword>
<dbReference type="PANTHER" id="PTHR43213:SF5">
    <property type="entry name" value="BIFUNCTIONAL DTTP_UTP PYROPHOSPHATASE_METHYLTRANSFERASE PROTEIN-RELATED"/>
    <property type="match status" value="1"/>
</dbReference>
<dbReference type="Pfam" id="PF02545">
    <property type="entry name" value="Maf"/>
    <property type="match status" value="1"/>
</dbReference>
<proteinExistence type="inferred from homology"/>
<gene>
    <name evidence="5" type="ORF">SAMN05421693_12117</name>
</gene>
<evidence type="ECO:0000256" key="4">
    <source>
        <dbReference type="HAMAP-Rule" id="MF_00528"/>
    </source>
</evidence>
<name>A0A1H9EC53_9GAMM</name>
<dbReference type="GO" id="GO:0005737">
    <property type="term" value="C:cytoplasm"/>
    <property type="evidence" value="ECO:0007669"/>
    <property type="project" value="UniProtKB-SubCell"/>
</dbReference>
<dbReference type="NCBIfam" id="TIGR00172">
    <property type="entry name" value="maf"/>
    <property type="match status" value="1"/>
</dbReference>
<keyword evidence="3 4" id="KW-0546">Nucleotide metabolism</keyword>
<evidence type="ECO:0000313" key="6">
    <source>
        <dbReference type="Proteomes" id="UP000199496"/>
    </source>
</evidence>
<dbReference type="RefSeq" id="WP_090207904.1">
    <property type="nucleotide sequence ID" value="NZ_FOFO01000021.1"/>
</dbReference>
<sequence>MLVLASASPRRRELLDQIGVAWQAHPVDVEEIPLAGESPQDFARRMAVTKAQTAHDALAGSWPVLGADTVVSIDGAILGKPRDRDDALAMLGRLSGRTHTVFSAVALIHQGGCHQALSTTQVRLRELTPADRAAYWASGEPADKAGAYGIQGLGALFVAHIQGSYSGVVGLPLFETGALLRRCGLKSAIDHDTLKASQ</sequence>
<comment type="similarity">
    <text evidence="4">Belongs to the Maf family. YhdE subfamily.</text>
</comment>
<dbReference type="EMBL" id="FOFO01000021">
    <property type="protein sequence ID" value="SEQ23209.1"/>
    <property type="molecule type" value="Genomic_DNA"/>
</dbReference>
<dbReference type="GO" id="GO:0036221">
    <property type="term" value="F:UTP diphosphatase activity"/>
    <property type="evidence" value="ECO:0007669"/>
    <property type="project" value="RHEA"/>
</dbReference>